<name>A0A2U3IAF3_9BURK</name>
<keyword evidence="2" id="KW-0808">Transferase</keyword>
<dbReference type="EMBL" id="OGTP01000017">
    <property type="protein sequence ID" value="SPB17183.1"/>
    <property type="molecule type" value="Genomic_DNA"/>
</dbReference>
<evidence type="ECO:0000259" key="1">
    <source>
        <dbReference type="PROSITE" id="PS51186"/>
    </source>
</evidence>
<dbReference type="GO" id="GO:0008999">
    <property type="term" value="F:protein-N-terminal-alanine acetyltransferase activity"/>
    <property type="evidence" value="ECO:0007669"/>
    <property type="project" value="TreeGrafter"/>
</dbReference>
<dbReference type="OrthoDB" id="5295305at2"/>
<dbReference type="PANTHER" id="PTHR43441">
    <property type="entry name" value="RIBOSOMAL-PROTEIN-SERINE ACETYLTRANSFERASE"/>
    <property type="match status" value="1"/>
</dbReference>
<dbReference type="Pfam" id="PF13302">
    <property type="entry name" value="Acetyltransf_3"/>
    <property type="match status" value="1"/>
</dbReference>
<organism evidence="2 3">
    <name type="scientific">Caballeronia novacaledonica</name>
    <dbReference type="NCBI Taxonomy" id="1544861"/>
    <lineage>
        <taxon>Bacteria</taxon>
        <taxon>Pseudomonadati</taxon>
        <taxon>Pseudomonadota</taxon>
        <taxon>Betaproteobacteria</taxon>
        <taxon>Burkholderiales</taxon>
        <taxon>Burkholderiaceae</taxon>
        <taxon>Caballeronia</taxon>
    </lineage>
</organism>
<dbReference type="AlphaFoldDB" id="A0A2U3IAF3"/>
<reference evidence="3" key="1">
    <citation type="submission" date="2018-01" db="EMBL/GenBank/DDBJ databases">
        <authorList>
            <person name="Peeters C."/>
        </authorList>
    </citation>
    <scope>NUCLEOTIDE SEQUENCE [LARGE SCALE GENOMIC DNA]</scope>
</reference>
<keyword evidence="3" id="KW-1185">Reference proteome</keyword>
<dbReference type="InterPro" id="IPR000182">
    <property type="entry name" value="GNAT_dom"/>
</dbReference>
<dbReference type="FunFam" id="3.40.630.30:FF:000047">
    <property type="entry name" value="Acetyltransferase, GNAT family"/>
    <property type="match status" value="1"/>
</dbReference>
<evidence type="ECO:0000313" key="3">
    <source>
        <dbReference type="Proteomes" id="UP000238169"/>
    </source>
</evidence>
<feature type="domain" description="N-acetyltransferase" evidence="1">
    <location>
        <begin position="34"/>
        <end position="192"/>
    </location>
</feature>
<sequence length="237" mass="27289">MTRTNEYQQLIGEAVTDWTPRERPARIGIDGRHCRIEPLDVDRHAADLFDAYAQAQDGRDWTYLFVGPFTDFDVFRDYLTKAAASADPLHYTVVDSASGKAVGTLALMRIEPVHGVIEMGSVTFSPLLKQTRISTEAQYLLMRYVFDELGYRRYEWKCDSLNAPSRKTALRLGFEFEGIFRQAIVYKGRNRDTAWYAIIDEDWPRVRRAFERWLADDNFDASGKQRASLAQLRDEAA</sequence>
<dbReference type="PROSITE" id="PS51186">
    <property type="entry name" value="GNAT"/>
    <property type="match status" value="1"/>
</dbReference>
<dbReference type="PANTHER" id="PTHR43441:SF2">
    <property type="entry name" value="FAMILY ACETYLTRANSFERASE, PUTATIVE (AFU_ORTHOLOGUE AFUA_7G00850)-RELATED"/>
    <property type="match status" value="1"/>
</dbReference>
<dbReference type="InterPro" id="IPR051908">
    <property type="entry name" value="Ribosomal_N-acetyltransferase"/>
</dbReference>
<gene>
    <name evidence="2" type="ORF">NOV72_04387</name>
</gene>
<accession>A0A2U3IAF3</accession>
<dbReference type="SUPFAM" id="SSF55729">
    <property type="entry name" value="Acyl-CoA N-acyltransferases (Nat)"/>
    <property type="match status" value="1"/>
</dbReference>
<dbReference type="Proteomes" id="UP000238169">
    <property type="component" value="Unassembled WGS sequence"/>
</dbReference>
<protein>
    <submittedName>
        <fullName evidence="2">GCN5 family acetyltransferase</fullName>
    </submittedName>
</protein>
<evidence type="ECO:0000313" key="2">
    <source>
        <dbReference type="EMBL" id="SPB17183.1"/>
    </source>
</evidence>
<proteinExistence type="predicted"/>
<dbReference type="Gene3D" id="3.40.630.30">
    <property type="match status" value="1"/>
</dbReference>
<dbReference type="InterPro" id="IPR016181">
    <property type="entry name" value="Acyl_CoA_acyltransferase"/>
</dbReference>
<dbReference type="GO" id="GO:1990189">
    <property type="term" value="F:protein N-terminal-serine acetyltransferase activity"/>
    <property type="evidence" value="ECO:0007669"/>
    <property type="project" value="TreeGrafter"/>
</dbReference>